<dbReference type="EMBL" id="CP038266">
    <property type="protein sequence ID" value="QBR89979.1"/>
    <property type="molecule type" value="Genomic_DNA"/>
</dbReference>
<feature type="domain" description="MEDS" evidence="1">
    <location>
        <begin position="23"/>
        <end position="180"/>
    </location>
</feature>
<name>A0ABX5SYT7_9MICO</name>
<dbReference type="Pfam" id="PF14417">
    <property type="entry name" value="MEDS"/>
    <property type="match status" value="1"/>
</dbReference>
<protein>
    <recommendedName>
        <fullName evidence="1">MEDS domain-containing protein</fullName>
    </recommendedName>
</protein>
<evidence type="ECO:0000313" key="3">
    <source>
        <dbReference type="Proteomes" id="UP000295748"/>
    </source>
</evidence>
<dbReference type="InterPro" id="IPR025847">
    <property type="entry name" value="MEDS_domain"/>
</dbReference>
<accession>A0ABX5SYT7</accession>
<reference evidence="2 3" key="1">
    <citation type="submission" date="2019-03" db="EMBL/GenBank/DDBJ databases">
        <authorList>
            <person name="Dong K."/>
        </authorList>
    </citation>
    <scope>NUCLEOTIDE SEQUENCE [LARGE SCALE GENOMIC DNA]</scope>
    <source>
        <strain evidence="3">dk512</strain>
    </source>
</reference>
<evidence type="ECO:0000313" key="2">
    <source>
        <dbReference type="EMBL" id="QBR89979.1"/>
    </source>
</evidence>
<keyword evidence="3" id="KW-1185">Reference proteome</keyword>
<proteinExistence type="predicted"/>
<organism evidence="2 3">
    <name type="scientific">Microbacterium wangchenii</name>
    <dbReference type="NCBI Taxonomy" id="2541726"/>
    <lineage>
        <taxon>Bacteria</taxon>
        <taxon>Bacillati</taxon>
        <taxon>Actinomycetota</taxon>
        <taxon>Actinomycetes</taxon>
        <taxon>Micrococcales</taxon>
        <taxon>Microbacteriaceae</taxon>
        <taxon>Microbacterium</taxon>
    </lineage>
</organism>
<dbReference type="Proteomes" id="UP000295748">
    <property type="component" value="Chromosome"/>
</dbReference>
<sequence length="210" mass="23599">MNTPPSGDAPPVTFAGGVLDRYRHVCAFINSEDEESVVLDPFLAQSVEADDRLLFLVDATRAGEPIRRLRHLGFDTADLLARHRCEVRTWAETYLRGGRFDQQATLELLRRLLAGTPSPPVRMWADMGWAVGRPDIAESLIEFEAKANFIHAHHRNVVICTYDTAKFDGAFIVDILRTHPMVLLAGVLQENPYFVAPSEFLQERGARADR</sequence>
<gene>
    <name evidence="2" type="ORF">E4K62_15555</name>
</gene>
<dbReference type="RefSeq" id="WP_135069040.1">
    <property type="nucleotide sequence ID" value="NZ_CP038266.1"/>
</dbReference>
<evidence type="ECO:0000259" key="1">
    <source>
        <dbReference type="Pfam" id="PF14417"/>
    </source>
</evidence>